<feature type="region of interest" description="Disordered" evidence="1">
    <location>
        <begin position="340"/>
        <end position="385"/>
    </location>
</feature>
<feature type="compositionally biased region" description="Basic residues" evidence="1">
    <location>
        <begin position="368"/>
        <end position="380"/>
    </location>
</feature>
<evidence type="ECO:0000313" key="2">
    <source>
        <dbReference type="EMBL" id="OEU19477.1"/>
    </source>
</evidence>
<sequence length="438" mass="49827">MYMLQSDSYHQAIRDDKKFVIDHEKSNFTIEGHRFVKQYRSCVIAGNNSRDEGIINEDDKVNRCNWIIVSDQEVSYRIGSSFRSGRKARSNKQKLSSMKQQDGKNFTQESPQQDSPSSPLSLDHIATATNTISTSCLGGFSKNNDACCSTENDLSGEKDIYIRTQGRQQRHRYNRKNNIYFRAVVATFRSLFEITEDKYDIVTMLISKLRKHGYRFFTMVSESNKSNEDDGNTAITSSTRDKQVLWIDASDNEVHHEVYDIPNGTCATKEEKEDRQEEVEVQDTFTAEPNTRKHDNSQAACHEPTLSDGTEDMIESMRPFLQTYLATNVSRERISSPPAATYIGESRGANPYSSPSLSSSWTAEQHQQQHHQHQHQRQHQRQQGGNQLLRCLRAQMSRSTIAAAAGATTISYSQDLVADQALTSILEDTRLIETQQQP</sequence>
<feature type="compositionally biased region" description="Polar residues" evidence="1">
    <location>
        <begin position="93"/>
        <end position="109"/>
    </location>
</feature>
<name>A0A1E7FMW4_9STRA</name>
<evidence type="ECO:0000256" key="1">
    <source>
        <dbReference type="SAM" id="MobiDB-lite"/>
    </source>
</evidence>
<protein>
    <submittedName>
        <fullName evidence="2">Uncharacterized protein</fullName>
    </submittedName>
</protein>
<dbReference type="InParanoid" id="A0A1E7FMW4"/>
<accession>A0A1E7FMW4</accession>
<proteinExistence type="predicted"/>
<feature type="compositionally biased region" description="Low complexity" evidence="1">
    <location>
        <begin position="110"/>
        <end position="122"/>
    </location>
</feature>
<reference evidence="2 3" key="1">
    <citation type="submission" date="2016-09" db="EMBL/GenBank/DDBJ databases">
        <title>Extensive genetic diversity and differential bi-allelic expression allows diatom success in the polar Southern Ocean.</title>
        <authorList>
            <consortium name="DOE Joint Genome Institute"/>
            <person name="Mock T."/>
            <person name="Otillar R.P."/>
            <person name="Strauss J."/>
            <person name="Dupont C."/>
            <person name="Frickenhaus S."/>
            <person name="Maumus F."/>
            <person name="Mcmullan M."/>
            <person name="Sanges R."/>
            <person name="Schmutz J."/>
            <person name="Toseland A."/>
            <person name="Valas R."/>
            <person name="Veluchamy A."/>
            <person name="Ward B.J."/>
            <person name="Allen A."/>
            <person name="Barry K."/>
            <person name="Falciatore A."/>
            <person name="Ferrante M."/>
            <person name="Fortunato A.E."/>
            <person name="Gloeckner G."/>
            <person name="Gruber A."/>
            <person name="Hipkin R."/>
            <person name="Janech M."/>
            <person name="Kroth P."/>
            <person name="Leese F."/>
            <person name="Lindquist E."/>
            <person name="Lyon B.R."/>
            <person name="Martin J."/>
            <person name="Mayer C."/>
            <person name="Parker M."/>
            <person name="Quesneville H."/>
            <person name="Raymond J."/>
            <person name="Uhlig C."/>
            <person name="Valentin K.U."/>
            <person name="Worden A.Z."/>
            <person name="Armbrust E.V."/>
            <person name="Bowler C."/>
            <person name="Green B."/>
            <person name="Moulton V."/>
            <person name="Van Oosterhout C."/>
            <person name="Grigoriev I."/>
        </authorList>
    </citation>
    <scope>NUCLEOTIDE SEQUENCE [LARGE SCALE GENOMIC DNA]</scope>
    <source>
        <strain evidence="2 3">CCMP1102</strain>
    </source>
</reference>
<dbReference type="AlphaFoldDB" id="A0A1E7FMW4"/>
<organism evidence="2 3">
    <name type="scientific">Fragilariopsis cylindrus CCMP1102</name>
    <dbReference type="NCBI Taxonomy" id="635003"/>
    <lineage>
        <taxon>Eukaryota</taxon>
        <taxon>Sar</taxon>
        <taxon>Stramenopiles</taxon>
        <taxon>Ochrophyta</taxon>
        <taxon>Bacillariophyta</taxon>
        <taxon>Bacillariophyceae</taxon>
        <taxon>Bacillariophycidae</taxon>
        <taxon>Bacillariales</taxon>
        <taxon>Bacillariaceae</taxon>
        <taxon>Fragilariopsis</taxon>
    </lineage>
</organism>
<dbReference type="EMBL" id="KV784355">
    <property type="protein sequence ID" value="OEU19477.1"/>
    <property type="molecule type" value="Genomic_DNA"/>
</dbReference>
<evidence type="ECO:0000313" key="3">
    <source>
        <dbReference type="Proteomes" id="UP000095751"/>
    </source>
</evidence>
<keyword evidence="3" id="KW-1185">Reference proteome</keyword>
<dbReference type="KEGG" id="fcy:FRACYDRAFT_235534"/>
<dbReference type="Proteomes" id="UP000095751">
    <property type="component" value="Unassembled WGS sequence"/>
</dbReference>
<feature type="region of interest" description="Disordered" evidence="1">
    <location>
        <begin position="81"/>
        <end position="122"/>
    </location>
</feature>
<feature type="region of interest" description="Disordered" evidence="1">
    <location>
        <begin position="269"/>
        <end position="308"/>
    </location>
</feature>
<gene>
    <name evidence="2" type="ORF">FRACYDRAFT_235534</name>
</gene>